<feature type="modified residue" description="N6-lipoyllysine" evidence="4">
    <location>
        <position position="105"/>
    </location>
</feature>
<dbReference type="SUPFAM" id="SSF51230">
    <property type="entry name" value="Single hybrid motif"/>
    <property type="match status" value="1"/>
</dbReference>
<keyword evidence="5" id="KW-0496">Mitochondrion</keyword>
<dbReference type="EMBL" id="JAGMUU010000003">
    <property type="protein sequence ID" value="KAH7157778.1"/>
    <property type="molecule type" value="Genomic_DNA"/>
</dbReference>
<evidence type="ECO:0000313" key="7">
    <source>
        <dbReference type="EMBL" id="KAH7157778.1"/>
    </source>
</evidence>
<dbReference type="NCBIfam" id="NF002270">
    <property type="entry name" value="PRK01202.1"/>
    <property type="match status" value="1"/>
</dbReference>
<dbReference type="GO" id="GO:0019464">
    <property type="term" value="P:glycine decarboxylation via glycine cleavage system"/>
    <property type="evidence" value="ECO:0007669"/>
    <property type="project" value="UniProtKB-UniRule"/>
</dbReference>
<evidence type="ECO:0000256" key="2">
    <source>
        <dbReference type="ARBA" id="ARBA00022823"/>
    </source>
</evidence>
<dbReference type="InterPro" id="IPR033753">
    <property type="entry name" value="GCV_H/Fam206"/>
</dbReference>
<dbReference type="PANTHER" id="PTHR11715:SF3">
    <property type="entry name" value="GLYCINE CLEAVAGE SYSTEM H PROTEIN-RELATED"/>
    <property type="match status" value="1"/>
</dbReference>
<comment type="function">
    <text evidence="5">The H protein shuttles the methylamine group of glycine from the P protein to the T protein.</text>
</comment>
<dbReference type="InterPro" id="IPR011053">
    <property type="entry name" value="Single_hybrid_motif"/>
</dbReference>
<evidence type="ECO:0000256" key="1">
    <source>
        <dbReference type="ARBA" id="ARBA00009249"/>
    </source>
</evidence>
<dbReference type="Proteomes" id="UP000717696">
    <property type="component" value="Unassembled WGS sequence"/>
</dbReference>
<dbReference type="InterPro" id="IPR017453">
    <property type="entry name" value="GCV_H_sub"/>
</dbReference>
<evidence type="ECO:0000313" key="8">
    <source>
        <dbReference type="Proteomes" id="UP000717696"/>
    </source>
</evidence>
<dbReference type="InterPro" id="IPR003016">
    <property type="entry name" value="2-oxoA_DH_lipoyl-BS"/>
</dbReference>
<proteinExistence type="inferred from homology"/>
<dbReference type="Gene3D" id="2.40.50.100">
    <property type="match status" value="1"/>
</dbReference>
<dbReference type="InterPro" id="IPR000089">
    <property type="entry name" value="Biotin_lipoyl"/>
</dbReference>
<comment type="similarity">
    <text evidence="1 5">Belongs to the GcvH family.</text>
</comment>
<evidence type="ECO:0000259" key="6">
    <source>
        <dbReference type="PROSITE" id="PS50968"/>
    </source>
</evidence>
<dbReference type="PANTHER" id="PTHR11715">
    <property type="entry name" value="GLYCINE CLEAVAGE SYSTEM H PROTEIN"/>
    <property type="match status" value="1"/>
</dbReference>
<organism evidence="7 8">
    <name type="scientific">Dactylonectria estremocensis</name>
    <dbReference type="NCBI Taxonomy" id="1079267"/>
    <lineage>
        <taxon>Eukaryota</taxon>
        <taxon>Fungi</taxon>
        <taxon>Dikarya</taxon>
        <taxon>Ascomycota</taxon>
        <taxon>Pezizomycotina</taxon>
        <taxon>Sordariomycetes</taxon>
        <taxon>Hypocreomycetidae</taxon>
        <taxon>Hypocreales</taxon>
        <taxon>Nectriaceae</taxon>
        <taxon>Dactylonectria</taxon>
    </lineage>
</organism>
<dbReference type="OrthoDB" id="10264154at2759"/>
<comment type="cofactor">
    <cofactor evidence="5">
        <name>(R)-lipoate</name>
        <dbReference type="ChEBI" id="CHEBI:83088"/>
    </cofactor>
    <text evidence="5">Binds 1 lipoyl cofactor covalently.</text>
</comment>
<keyword evidence="2 4" id="KW-0450">Lipoyl</keyword>
<dbReference type="GO" id="GO:0009249">
    <property type="term" value="P:protein lipoylation"/>
    <property type="evidence" value="ECO:0007669"/>
    <property type="project" value="TreeGrafter"/>
</dbReference>
<sequence>MSSFVARQAWAAVSRTKPSALRVPLKTAPVAFMAAQRRAFSVSTICLERRFSKEHEWVELTGNNYTIGLTKHAASALGDVVYVELPEVGDAFEHEQAFGTVESVKAVSEVFTPIAGEIVEVNEGLNTTPELVSEEPEGDGWLVKFHAEDLKSWDDLLSKEKYDEFVASEEH</sequence>
<gene>
    <name evidence="7" type="ORF">B0J13DRAFT_603482</name>
</gene>
<dbReference type="PROSITE" id="PS50968">
    <property type="entry name" value="BIOTINYL_LIPOYL"/>
    <property type="match status" value="1"/>
</dbReference>
<dbReference type="NCBIfam" id="TIGR00527">
    <property type="entry name" value="gcvH"/>
    <property type="match status" value="1"/>
</dbReference>
<protein>
    <recommendedName>
        <fullName evidence="5">Glycine cleavage system H protein</fullName>
    </recommendedName>
</protein>
<dbReference type="Pfam" id="PF01597">
    <property type="entry name" value="GCV_H"/>
    <property type="match status" value="1"/>
</dbReference>
<feature type="domain" description="Lipoyl-binding" evidence="6">
    <location>
        <begin position="64"/>
        <end position="146"/>
    </location>
</feature>
<name>A0A9P9F9I1_9HYPO</name>
<dbReference type="CDD" id="cd06848">
    <property type="entry name" value="GCS_H"/>
    <property type="match status" value="1"/>
</dbReference>
<evidence type="ECO:0000256" key="3">
    <source>
        <dbReference type="ARBA" id="ARBA00022946"/>
    </source>
</evidence>
<dbReference type="GO" id="GO:0005960">
    <property type="term" value="C:glycine cleavage complex"/>
    <property type="evidence" value="ECO:0007669"/>
    <property type="project" value="UniProtKB-UniRule"/>
</dbReference>
<dbReference type="HAMAP" id="MF_00272">
    <property type="entry name" value="GcvH"/>
    <property type="match status" value="1"/>
</dbReference>
<comment type="caution">
    <text evidence="7">The sequence shown here is derived from an EMBL/GenBank/DDBJ whole genome shotgun (WGS) entry which is preliminary data.</text>
</comment>
<evidence type="ECO:0000256" key="4">
    <source>
        <dbReference type="PIRSR" id="PIRSR617453-50"/>
    </source>
</evidence>
<keyword evidence="8" id="KW-1185">Reference proteome</keyword>
<comment type="subcellular location">
    <subcellularLocation>
        <location evidence="5">Mitochondrion</location>
    </subcellularLocation>
</comment>
<dbReference type="GO" id="GO:0005739">
    <property type="term" value="C:mitochondrion"/>
    <property type="evidence" value="ECO:0007669"/>
    <property type="project" value="UniProtKB-SubCell"/>
</dbReference>
<keyword evidence="3 5" id="KW-0809">Transit peptide</keyword>
<dbReference type="PROSITE" id="PS00189">
    <property type="entry name" value="LIPOYL"/>
    <property type="match status" value="1"/>
</dbReference>
<reference evidence="7" key="1">
    <citation type="journal article" date="2021" name="Nat. Commun.">
        <title>Genetic determinants of endophytism in the Arabidopsis root mycobiome.</title>
        <authorList>
            <person name="Mesny F."/>
            <person name="Miyauchi S."/>
            <person name="Thiergart T."/>
            <person name="Pickel B."/>
            <person name="Atanasova L."/>
            <person name="Karlsson M."/>
            <person name="Huettel B."/>
            <person name="Barry K.W."/>
            <person name="Haridas S."/>
            <person name="Chen C."/>
            <person name="Bauer D."/>
            <person name="Andreopoulos W."/>
            <person name="Pangilinan J."/>
            <person name="LaButti K."/>
            <person name="Riley R."/>
            <person name="Lipzen A."/>
            <person name="Clum A."/>
            <person name="Drula E."/>
            <person name="Henrissat B."/>
            <person name="Kohler A."/>
            <person name="Grigoriev I.V."/>
            <person name="Martin F.M."/>
            <person name="Hacquard S."/>
        </authorList>
    </citation>
    <scope>NUCLEOTIDE SEQUENCE</scope>
    <source>
        <strain evidence="7">MPI-CAGE-AT-0021</strain>
    </source>
</reference>
<dbReference type="InterPro" id="IPR002930">
    <property type="entry name" value="GCV_H"/>
</dbReference>
<dbReference type="AlphaFoldDB" id="A0A9P9F9I1"/>
<comment type="subunit">
    <text evidence="5">The glycine cleavage system is composed of four proteins: P, T, L and H.</text>
</comment>
<evidence type="ECO:0000256" key="5">
    <source>
        <dbReference type="RuleBase" id="RU364055"/>
    </source>
</evidence>
<accession>A0A9P9F9I1</accession>